<evidence type="ECO:0000313" key="2">
    <source>
        <dbReference type="EnsemblPlants" id="KEH31854"/>
    </source>
</evidence>
<reference evidence="1 3" key="1">
    <citation type="journal article" date="2011" name="Nature">
        <title>The Medicago genome provides insight into the evolution of rhizobial symbioses.</title>
        <authorList>
            <person name="Young N.D."/>
            <person name="Debelle F."/>
            <person name="Oldroyd G.E."/>
            <person name="Geurts R."/>
            <person name="Cannon S.B."/>
            <person name="Udvardi M.K."/>
            <person name="Benedito V.A."/>
            <person name="Mayer K.F."/>
            <person name="Gouzy J."/>
            <person name="Schoof H."/>
            <person name="Van de Peer Y."/>
            <person name="Proost S."/>
            <person name="Cook D.R."/>
            <person name="Meyers B.C."/>
            <person name="Spannagl M."/>
            <person name="Cheung F."/>
            <person name="De Mita S."/>
            <person name="Krishnakumar V."/>
            <person name="Gundlach H."/>
            <person name="Zhou S."/>
            <person name="Mudge J."/>
            <person name="Bharti A.K."/>
            <person name="Murray J.D."/>
            <person name="Naoumkina M.A."/>
            <person name="Rosen B."/>
            <person name="Silverstein K.A."/>
            <person name="Tang H."/>
            <person name="Rombauts S."/>
            <person name="Zhao P.X."/>
            <person name="Zhou P."/>
            <person name="Barbe V."/>
            <person name="Bardou P."/>
            <person name="Bechner M."/>
            <person name="Bellec A."/>
            <person name="Berger A."/>
            <person name="Berges H."/>
            <person name="Bidwell S."/>
            <person name="Bisseling T."/>
            <person name="Choisne N."/>
            <person name="Couloux A."/>
            <person name="Denny R."/>
            <person name="Deshpande S."/>
            <person name="Dai X."/>
            <person name="Doyle J.J."/>
            <person name="Dudez A.M."/>
            <person name="Farmer A.D."/>
            <person name="Fouteau S."/>
            <person name="Franken C."/>
            <person name="Gibelin C."/>
            <person name="Gish J."/>
            <person name="Goldstein S."/>
            <person name="Gonzalez A.J."/>
            <person name="Green P.J."/>
            <person name="Hallab A."/>
            <person name="Hartog M."/>
            <person name="Hua A."/>
            <person name="Humphray S.J."/>
            <person name="Jeong D.H."/>
            <person name="Jing Y."/>
            <person name="Jocker A."/>
            <person name="Kenton S.M."/>
            <person name="Kim D.J."/>
            <person name="Klee K."/>
            <person name="Lai H."/>
            <person name="Lang C."/>
            <person name="Lin S."/>
            <person name="Macmil S.L."/>
            <person name="Magdelenat G."/>
            <person name="Matthews L."/>
            <person name="McCorrison J."/>
            <person name="Monaghan E.L."/>
            <person name="Mun J.H."/>
            <person name="Najar F.Z."/>
            <person name="Nicholson C."/>
            <person name="Noirot C."/>
            <person name="O'Bleness M."/>
            <person name="Paule C.R."/>
            <person name="Poulain J."/>
            <person name="Prion F."/>
            <person name="Qin B."/>
            <person name="Qu C."/>
            <person name="Retzel E.F."/>
            <person name="Riddle C."/>
            <person name="Sallet E."/>
            <person name="Samain S."/>
            <person name="Samson N."/>
            <person name="Sanders I."/>
            <person name="Saurat O."/>
            <person name="Scarpelli C."/>
            <person name="Schiex T."/>
            <person name="Segurens B."/>
            <person name="Severin A.J."/>
            <person name="Sherrier D.J."/>
            <person name="Shi R."/>
            <person name="Sims S."/>
            <person name="Singer S.R."/>
            <person name="Sinharoy S."/>
            <person name="Sterck L."/>
            <person name="Viollet A."/>
            <person name="Wang B.B."/>
            <person name="Wang K."/>
            <person name="Wang M."/>
            <person name="Wang X."/>
            <person name="Warfsmann J."/>
            <person name="Weissenbach J."/>
            <person name="White D.D."/>
            <person name="White J.D."/>
            <person name="Wiley G.B."/>
            <person name="Wincker P."/>
            <person name="Xing Y."/>
            <person name="Yang L."/>
            <person name="Yao Z."/>
            <person name="Ying F."/>
            <person name="Zhai J."/>
            <person name="Zhou L."/>
            <person name="Zuber A."/>
            <person name="Denarie J."/>
            <person name="Dixon R.A."/>
            <person name="May G.D."/>
            <person name="Schwartz D.C."/>
            <person name="Rogers J."/>
            <person name="Quetier F."/>
            <person name="Town C.D."/>
            <person name="Roe B.A."/>
        </authorList>
    </citation>
    <scope>NUCLEOTIDE SEQUENCE [LARGE SCALE GENOMIC DNA]</scope>
    <source>
        <strain evidence="1">A17</strain>
        <strain evidence="2 3">cv. Jemalong A17</strain>
    </source>
</reference>
<dbReference type="Proteomes" id="UP000002051">
    <property type="component" value="Chromosome 4"/>
</dbReference>
<reference evidence="2" key="3">
    <citation type="submission" date="2015-04" db="UniProtKB">
        <authorList>
            <consortium name="EnsemblPlants"/>
        </authorList>
    </citation>
    <scope>IDENTIFICATION</scope>
    <source>
        <strain evidence="2">cv. Jemalong A17</strain>
    </source>
</reference>
<evidence type="ECO:0000313" key="1">
    <source>
        <dbReference type="EMBL" id="KEH31854.1"/>
    </source>
</evidence>
<evidence type="ECO:0000313" key="3">
    <source>
        <dbReference type="Proteomes" id="UP000002051"/>
    </source>
</evidence>
<keyword evidence="3" id="KW-1185">Reference proteome</keyword>
<protein>
    <submittedName>
        <fullName evidence="1 2">Uncharacterized protein</fullName>
    </submittedName>
</protein>
<organism evidence="1 3">
    <name type="scientific">Medicago truncatula</name>
    <name type="common">Barrel medic</name>
    <name type="synonym">Medicago tribuloides</name>
    <dbReference type="NCBI Taxonomy" id="3880"/>
    <lineage>
        <taxon>Eukaryota</taxon>
        <taxon>Viridiplantae</taxon>
        <taxon>Streptophyta</taxon>
        <taxon>Embryophyta</taxon>
        <taxon>Tracheophyta</taxon>
        <taxon>Spermatophyta</taxon>
        <taxon>Magnoliopsida</taxon>
        <taxon>eudicotyledons</taxon>
        <taxon>Gunneridae</taxon>
        <taxon>Pentapetalae</taxon>
        <taxon>rosids</taxon>
        <taxon>fabids</taxon>
        <taxon>Fabales</taxon>
        <taxon>Fabaceae</taxon>
        <taxon>Papilionoideae</taxon>
        <taxon>50 kb inversion clade</taxon>
        <taxon>NPAAA clade</taxon>
        <taxon>Hologalegina</taxon>
        <taxon>IRL clade</taxon>
        <taxon>Trifolieae</taxon>
        <taxon>Medicago</taxon>
    </lineage>
</organism>
<proteinExistence type="predicted"/>
<accession>A0A072UPY4</accession>
<dbReference type="EMBL" id="CM001220">
    <property type="protein sequence ID" value="KEH31854.1"/>
    <property type="molecule type" value="Genomic_DNA"/>
</dbReference>
<dbReference type="AlphaFoldDB" id="A0A072UPY4"/>
<dbReference type="HOGENOM" id="CLU_1379952_0_0_1"/>
<gene>
    <name evidence="1" type="ordered locus">MTR_4g105810</name>
</gene>
<name>A0A072UPY4_MEDTR</name>
<dbReference type="EnsemblPlants" id="KEH31854">
    <property type="protein sequence ID" value="KEH31854"/>
    <property type="gene ID" value="MTR_4g105810"/>
</dbReference>
<sequence>MDKDPLKKGESRPGKLRNIVLSAINDQFDIQSSNQTKTERTITQVQASSDTKYKYDNVNICCKLSKKTIFCKRLYPFQKRINTQKFSFQFDQVCQNQCGNKKRSMATHLTKNWKMKQNPKEDLYIRESKLQGIEEVKVKNEGLPETLNGDGVEMKERVIGRNEKRKREWGKGYIGERKHIIVQSYQQSNIVLFFEVLF</sequence>
<reference evidence="1 3" key="2">
    <citation type="journal article" date="2014" name="BMC Genomics">
        <title>An improved genome release (version Mt4.0) for the model legume Medicago truncatula.</title>
        <authorList>
            <person name="Tang H."/>
            <person name="Krishnakumar V."/>
            <person name="Bidwell S."/>
            <person name="Rosen B."/>
            <person name="Chan A."/>
            <person name="Zhou S."/>
            <person name="Gentzbittel L."/>
            <person name="Childs K.L."/>
            <person name="Yandell M."/>
            <person name="Gundlach H."/>
            <person name="Mayer K.F."/>
            <person name="Schwartz D.C."/>
            <person name="Town C.D."/>
        </authorList>
    </citation>
    <scope>GENOME REANNOTATION</scope>
    <source>
        <strain evidence="1">A17</strain>
        <strain evidence="2 3">cv. Jemalong A17</strain>
    </source>
</reference>